<name>A0A9R1X5W7_LACSA</name>
<dbReference type="Proteomes" id="UP000235145">
    <property type="component" value="Unassembled WGS sequence"/>
</dbReference>
<dbReference type="AlphaFoldDB" id="A0A9R1X5W7"/>
<proteinExistence type="predicted"/>
<reference evidence="1 2" key="1">
    <citation type="journal article" date="2017" name="Nat. Commun.">
        <title>Genome assembly with in vitro proximity ligation data and whole-genome triplication in lettuce.</title>
        <authorList>
            <person name="Reyes-Chin-Wo S."/>
            <person name="Wang Z."/>
            <person name="Yang X."/>
            <person name="Kozik A."/>
            <person name="Arikit S."/>
            <person name="Song C."/>
            <person name="Xia L."/>
            <person name="Froenicke L."/>
            <person name="Lavelle D.O."/>
            <person name="Truco M.J."/>
            <person name="Xia R."/>
            <person name="Zhu S."/>
            <person name="Xu C."/>
            <person name="Xu H."/>
            <person name="Xu X."/>
            <person name="Cox K."/>
            <person name="Korf I."/>
            <person name="Meyers B.C."/>
            <person name="Michelmore R.W."/>
        </authorList>
    </citation>
    <scope>NUCLEOTIDE SEQUENCE [LARGE SCALE GENOMIC DNA]</scope>
    <source>
        <strain evidence="2">cv. Salinas</strain>
        <tissue evidence="1">Seedlings</tissue>
    </source>
</reference>
<gene>
    <name evidence="1" type="ORF">LSAT_V11C600309850</name>
</gene>
<dbReference type="PANTHER" id="PTHR10492">
    <property type="match status" value="1"/>
</dbReference>
<evidence type="ECO:0000313" key="1">
    <source>
        <dbReference type="EMBL" id="KAJ0198919.1"/>
    </source>
</evidence>
<sequence length="175" mass="20988">MHELRLHVWFFVKETKPKLELIYTELLLIALMLVRVKEVWLDNDLSYLQVSSEAHAKAISGCHDLKDLKVQLLKRNNIGGVHFVDFQKCGLPHAHFLQLMRPTHRMNNPDDYDKIMCTEIPDPIKYPTMHDLFMRKKVHVWRVCPKKCRFRYRRQLNDKTSLGEDSYPLYRRRNN</sequence>
<dbReference type="EMBL" id="NBSK02000006">
    <property type="protein sequence ID" value="KAJ0198919.1"/>
    <property type="molecule type" value="Genomic_DNA"/>
</dbReference>
<evidence type="ECO:0008006" key="3">
    <source>
        <dbReference type="Google" id="ProtNLM"/>
    </source>
</evidence>
<dbReference type="PANTHER" id="PTHR10492:SF94">
    <property type="entry name" value="ATP-DEPENDENT DNA HELICASE"/>
    <property type="match status" value="1"/>
</dbReference>
<keyword evidence="2" id="KW-1185">Reference proteome</keyword>
<protein>
    <recommendedName>
        <fullName evidence="3">Helitron helicase-like domain-containing protein</fullName>
    </recommendedName>
</protein>
<accession>A0A9R1X5W7</accession>
<evidence type="ECO:0000313" key="2">
    <source>
        <dbReference type="Proteomes" id="UP000235145"/>
    </source>
</evidence>
<organism evidence="1 2">
    <name type="scientific">Lactuca sativa</name>
    <name type="common">Garden lettuce</name>
    <dbReference type="NCBI Taxonomy" id="4236"/>
    <lineage>
        <taxon>Eukaryota</taxon>
        <taxon>Viridiplantae</taxon>
        <taxon>Streptophyta</taxon>
        <taxon>Embryophyta</taxon>
        <taxon>Tracheophyta</taxon>
        <taxon>Spermatophyta</taxon>
        <taxon>Magnoliopsida</taxon>
        <taxon>eudicotyledons</taxon>
        <taxon>Gunneridae</taxon>
        <taxon>Pentapetalae</taxon>
        <taxon>asterids</taxon>
        <taxon>campanulids</taxon>
        <taxon>Asterales</taxon>
        <taxon>Asteraceae</taxon>
        <taxon>Cichorioideae</taxon>
        <taxon>Cichorieae</taxon>
        <taxon>Lactucinae</taxon>
        <taxon>Lactuca</taxon>
    </lineage>
</organism>
<comment type="caution">
    <text evidence="1">The sequence shown here is derived from an EMBL/GenBank/DDBJ whole genome shotgun (WGS) entry which is preliminary data.</text>
</comment>